<feature type="binding site" evidence="9">
    <location>
        <position position="230"/>
    </location>
    <ligand>
        <name>Mg(2+)</name>
        <dbReference type="ChEBI" id="CHEBI:18420"/>
        <label>2</label>
    </ligand>
</feature>
<feature type="binding site" evidence="9">
    <location>
        <position position="98"/>
    </location>
    <ligand>
        <name>Mg(2+)</name>
        <dbReference type="ChEBI" id="CHEBI:18420"/>
        <label>1</label>
    </ligand>
</feature>
<dbReference type="GO" id="GO:0005829">
    <property type="term" value="C:cytosol"/>
    <property type="evidence" value="ECO:0007669"/>
    <property type="project" value="TreeGrafter"/>
</dbReference>
<evidence type="ECO:0000259" key="11">
    <source>
        <dbReference type="Pfam" id="PF02885"/>
    </source>
</evidence>
<dbReference type="RefSeq" id="WP_115848776.1">
    <property type="nucleotide sequence ID" value="NZ_QTUC01000001.1"/>
</dbReference>
<sequence length="346" mass="36150">MADQPALTWPSVLNHLLKGADLTSEQASWAMGQILSGDATPAQVAGFMIALRMKGETVQEVEGFVEAMYAHATTIDVPGRSVDIVGTGGDGAHTVNISTMAALVAAGAGAQVVKHGNRAASSRCGAADLIEALGVPLDLEPSRVAEIASETGITFCFAPRFHPAMRHAAQPRRELGVPTTFNVLGPMCNPARPQAQAVGVADRKLAALVAGVFAARGVDALVFRGDDGLDELTTTTTSSIWVVRDGTITEERFDPADLGIPRATPEELRGGDVSHNVEVCRRLLAGESGPVRDAVLLNAAAALAVFEPSDASLSERLAAAYERARQSLDEGQAAAVLERWLAAATR</sequence>
<dbReference type="Proteomes" id="UP000256485">
    <property type="component" value="Unassembled WGS sequence"/>
</dbReference>
<dbReference type="InterPro" id="IPR036320">
    <property type="entry name" value="Glycosyl_Trfase_fam3_N_dom_sf"/>
</dbReference>
<evidence type="ECO:0000313" key="12">
    <source>
        <dbReference type="EMBL" id="REF34895.1"/>
    </source>
</evidence>
<feature type="binding site" evidence="9">
    <location>
        <position position="86"/>
    </location>
    <ligand>
        <name>anthranilate</name>
        <dbReference type="ChEBI" id="CHEBI:16567"/>
        <label>1</label>
    </ligand>
</feature>
<organism evidence="12 13">
    <name type="scientific">Thermasporomyces composti</name>
    <dbReference type="NCBI Taxonomy" id="696763"/>
    <lineage>
        <taxon>Bacteria</taxon>
        <taxon>Bacillati</taxon>
        <taxon>Actinomycetota</taxon>
        <taxon>Actinomycetes</taxon>
        <taxon>Propionibacteriales</taxon>
        <taxon>Nocardioidaceae</taxon>
        <taxon>Thermasporomyces</taxon>
    </lineage>
</organism>
<comment type="function">
    <text evidence="9">Catalyzes the transfer of the phosphoribosyl group of 5-phosphorylribose-1-pyrophosphate (PRPP) to anthranilate to yield N-(5'-phosphoribosyl)-anthranilate (PRA).</text>
</comment>
<comment type="caution">
    <text evidence="12">The sequence shown here is derived from an EMBL/GenBank/DDBJ whole genome shotgun (WGS) entry which is preliminary data.</text>
</comment>
<comment type="similarity">
    <text evidence="9">Belongs to the anthranilate phosphoribosyltransferase family.</text>
</comment>
<dbReference type="InterPro" id="IPR017459">
    <property type="entry name" value="Glycosyl_Trfase_fam3_N_dom"/>
</dbReference>
<feature type="binding site" evidence="9">
    <location>
        <begin position="89"/>
        <end position="90"/>
    </location>
    <ligand>
        <name>5-phospho-alpha-D-ribose 1-diphosphate</name>
        <dbReference type="ChEBI" id="CHEBI:58017"/>
    </ligand>
</feature>
<comment type="subunit">
    <text evidence="9">Homodimer.</text>
</comment>
<comment type="catalytic activity">
    <reaction evidence="7 9">
        <text>N-(5-phospho-beta-D-ribosyl)anthranilate + diphosphate = 5-phospho-alpha-D-ribose 1-diphosphate + anthranilate</text>
        <dbReference type="Rhea" id="RHEA:11768"/>
        <dbReference type="ChEBI" id="CHEBI:16567"/>
        <dbReference type="ChEBI" id="CHEBI:18277"/>
        <dbReference type="ChEBI" id="CHEBI:33019"/>
        <dbReference type="ChEBI" id="CHEBI:58017"/>
        <dbReference type="EC" id="2.4.2.18"/>
    </reaction>
</comment>
<evidence type="ECO:0000256" key="8">
    <source>
        <dbReference type="ARBA" id="ARBA00061188"/>
    </source>
</evidence>
<dbReference type="Pfam" id="PF02885">
    <property type="entry name" value="Glycos_trans_3N"/>
    <property type="match status" value="1"/>
</dbReference>
<dbReference type="SUPFAM" id="SSF47648">
    <property type="entry name" value="Nucleoside phosphorylase/phosphoribosyltransferase N-terminal domain"/>
    <property type="match status" value="1"/>
</dbReference>
<dbReference type="InterPro" id="IPR035902">
    <property type="entry name" value="Nuc_phospho_transferase"/>
</dbReference>
<feature type="binding site" evidence="9">
    <location>
        <position position="94"/>
    </location>
    <ligand>
        <name>5-phospho-alpha-D-ribose 1-diphosphate</name>
        <dbReference type="ChEBI" id="CHEBI:58017"/>
    </ligand>
</feature>
<name>A0A3D9V780_THECX</name>
<evidence type="ECO:0000256" key="3">
    <source>
        <dbReference type="ARBA" id="ARBA00022676"/>
    </source>
</evidence>
<dbReference type="EC" id="2.4.2.18" evidence="9"/>
<keyword evidence="3 9" id="KW-0328">Glycosyltransferase</keyword>
<feature type="binding site" evidence="9">
    <location>
        <position position="126"/>
    </location>
    <ligand>
        <name>5-phospho-alpha-D-ribose 1-diphosphate</name>
        <dbReference type="ChEBI" id="CHEBI:58017"/>
    </ligand>
</feature>
<evidence type="ECO:0000256" key="9">
    <source>
        <dbReference type="HAMAP-Rule" id="MF_00211"/>
    </source>
</evidence>
<keyword evidence="6 9" id="KW-0057">Aromatic amino acid biosynthesis</keyword>
<feature type="domain" description="Glycosyl transferase family 3" evidence="10">
    <location>
        <begin position="80"/>
        <end position="333"/>
    </location>
</feature>
<dbReference type="InterPro" id="IPR005940">
    <property type="entry name" value="Anthranilate_Pribosyl_Tfrase"/>
</dbReference>
<dbReference type="GO" id="GO:0000162">
    <property type="term" value="P:L-tryptophan biosynthetic process"/>
    <property type="evidence" value="ECO:0007669"/>
    <property type="project" value="UniProtKB-UniRule"/>
</dbReference>
<dbReference type="InterPro" id="IPR000312">
    <property type="entry name" value="Glycosyl_Trfase_fam3"/>
</dbReference>
<keyword evidence="2 9" id="KW-0028">Amino-acid biosynthesis</keyword>
<evidence type="ECO:0000259" key="10">
    <source>
        <dbReference type="Pfam" id="PF00591"/>
    </source>
</evidence>
<keyword evidence="4 9" id="KW-0808">Transferase</keyword>
<comment type="similarity">
    <text evidence="8">In the C-terminal section; belongs to the anthranilate phosphoribosyltransferase family.</text>
</comment>
<evidence type="ECO:0000256" key="4">
    <source>
        <dbReference type="ARBA" id="ARBA00022679"/>
    </source>
</evidence>
<comment type="pathway">
    <text evidence="1 9">Amino-acid biosynthesis; L-tryptophan biosynthesis; L-tryptophan from chorismate: step 2/5.</text>
</comment>
<dbReference type="UniPathway" id="UPA00035">
    <property type="reaction ID" value="UER00041"/>
</dbReference>
<gene>
    <name evidence="9" type="primary">trpD</name>
    <name evidence="12" type="ORF">DFJ64_0261</name>
</gene>
<feature type="binding site" evidence="9">
    <location>
        <position position="86"/>
    </location>
    <ligand>
        <name>5-phospho-alpha-D-ribose 1-diphosphate</name>
        <dbReference type="ChEBI" id="CHEBI:58017"/>
    </ligand>
</feature>
<evidence type="ECO:0000256" key="5">
    <source>
        <dbReference type="ARBA" id="ARBA00022822"/>
    </source>
</evidence>
<proteinExistence type="inferred from homology"/>
<evidence type="ECO:0000256" key="2">
    <source>
        <dbReference type="ARBA" id="ARBA00022605"/>
    </source>
</evidence>
<accession>A0A3D9V780</accession>
<evidence type="ECO:0000313" key="13">
    <source>
        <dbReference type="Proteomes" id="UP000256485"/>
    </source>
</evidence>
<feature type="binding site" evidence="9">
    <location>
        <begin position="96"/>
        <end position="99"/>
    </location>
    <ligand>
        <name>5-phospho-alpha-D-ribose 1-diphosphate</name>
        <dbReference type="ChEBI" id="CHEBI:58017"/>
    </ligand>
</feature>
<evidence type="ECO:0000256" key="7">
    <source>
        <dbReference type="ARBA" id="ARBA00052328"/>
    </source>
</evidence>
<dbReference type="OrthoDB" id="9806430at2"/>
<dbReference type="HAMAP" id="MF_00211">
    <property type="entry name" value="TrpD"/>
    <property type="match status" value="1"/>
</dbReference>
<feature type="binding site" evidence="9">
    <location>
        <position position="117"/>
    </location>
    <ligand>
        <name>anthranilate</name>
        <dbReference type="ChEBI" id="CHEBI:16567"/>
        <label>1</label>
    </ligand>
</feature>
<reference evidence="12 13" key="1">
    <citation type="submission" date="2018-08" db="EMBL/GenBank/DDBJ databases">
        <title>Sequencing the genomes of 1000 actinobacteria strains.</title>
        <authorList>
            <person name="Klenk H.-P."/>
        </authorList>
    </citation>
    <scope>NUCLEOTIDE SEQUENCE [LARGE SCALE GENOMIC DNA]</scope>
    <source>
        <strain evidence="12 13">DSM 22891</strain>
    </source>
</reference>
<feature type="binding site" evidence="9">
    <location>
        <begin position="114"/>
        <end position="122"/>
    </location>
    <ligand>
        <name>5-phospho-alpha-D-ribose 1-diphosphate</name>
        <dbReference type="ChEBI" id="CHEBI:58017"/>
    </ligand>
</feature>
<dbReference type="EMBL" id="QTUC01000001">
    <property type="protein sequence ID" value="REF34895.1"/>
    <property type="molecule type" value="Genomic_DNA"/>
</dbReference>
<comment type="cofactor">
    <cofactor evidence="9">
        <name>Mg(2+)</name>
        <dbReference type="ChEBI" id="CHEBI:18420"/>
    </cofactor>
    <text evidence="9">Binds 2 magnesium ions per monomer.</text>
</comment>
<protein>
    <recommendedName>
        <fullName evidence="9">Anthranilate phosphoribosyltransferase</fullName>
        <ecNumber evidence="9">2.4.2.18</ecNumber>
    </recommendedName>
</protein>
<dbReference type="Gene3D" id="3.40.1030.10">
    <property type="entry name" value="Nucleoside phosphorylase/phosphoribosyltransferase catalytic domain"/>
    <property type="match status" value="1"/>
</dbReference>
<evidence type="ECO:0000256" key="1">
    <source>
        <dbReference type="ARBA" id="ARBA00004907"/>
    </source>
</evidence>
<dbReference type="GO" id="GO:0000287">
    <property type="term" value="F:magnesium ion binding"/>
    <property type="evidence" value="ECO:0007669"/>
    <property type="project" value="UniProtKB-UniRule"/>
</dbReference>
<feature type="binding site" evidence="9">
    <location>
        <position position="172"/>
    </location>
    <ligand>
        <name>anthranilate</name>
        <dbReference type="ChEBI" id="CHEBI:16567"/>
        <label>2</label>
    </ligand>
</feature>
<dbReference type="Pfam" id="PF00591">
    <property type="entry name" value="Glycos_transf_3"/>
    <property type="match status" value="1"/>
</dbReference>
<dbReference type="AlphaFoldDB" id="A0A3D9V780"/>
<keyword evidence="9" id="KW-0460">Magnesium</keyword>
<keyword evidence="13" id="KW-1185">Reference proteome</keyword>
<dbReference type="PANTHER" id="PTHR43285:SF2">
    <property type="entry name" value="ANTHRANILATE PHOSPHORIBOSYLTRANSFERASE"/>
    <property type="match status" value="1"/>
</dbReference>
<feature type="domain" description="Glycosyl transferase family 3 N-terminal" evidence="11">
    <location>
        <begin position="11"/>
        <end position="72"/>
    </location>
</feature>
<dbReference type="SUPFAM" id="SSF52418">
    <property type="entry name" value="Nucleoside phosphorylase/phosphoribosyltransferase catalytic domain"/>
    <property type="match status" value="1"/>
</dbReference>
<evidence type="ECO:0000256" key="6">
    <source>
        <dbReference type="ARBA" id="ARBA00023141"/>
    </source>
</evidence>
<dbReference type="GO" id="GO:0004048">
    <property type="term" value="F:anthranilate phosphoribosyltransferase activity"/>
    <property type="evidence" value="ECO:0007669"/>
    <property type="project" value="UniProtKB-UniRule"/>
</dbReference>
<keyword evidence="9" id="KW-0479">Metal-binding</keyword>
<dbReference type="Gene3D" id="1.20.970.10">
    <property type="entry name" value="Transferase, Pyrimidine Nucleoside Phosphorylase, Chain C"/>
    <property type="match status" value="1"/>
</dbReference>
<dbReference type="NCBIfam" id="TIGR01245">
    <property type="entry name" value="trpD"/>
    <property type="match status" value="1"/>
</dbReference>
<feature type="binding site" evidence="9">
    <location>
        <position position="231"/>
    </location>
    <ligand>
        <name>Mg(2+)</name>
        <dbReference type="ChEBI" id="CHEBI:18420"/>
        <label>1</label>
    </ligand>
</feature>
<comment type="caution">
    <text evidence="9">Lacks conserved residue(s) required for the propagation of feature annotation.</text>
</comment>
<feature type="binding site" evidence="9">
    <location>
        <position position="231"/>
    </location>
    <ligand>
        <name>Mg(2+)</name>
        <dbReference type="ChEBI" id="CHEBI:18420"/>
        <label>2</label>
    </ligand>
</feature>
<keyword evidence="5 9" id="KW-0822">Tryptophan biosynthesis</keyword>
<dbReference type="PANTHER" id="PTHR43285">
    <property type="entry name" value="ANTHRANILATE PHOSPHORIBOSYLTRANSFERASE"/>
    <property type="match status" value="1"/>
</dbReference>
<dbReference type="FunFam" id="3.40.1030.10:FF:000002">
    <property type="entry name" value="Anthranilate phosphoribosyltransferase"/>
    <property type="match status" value="1"/>
</dbReference>